<reference evidence="3" key="1">
    <citation type="submission" date="2022-10" db="EMBL/GenBank/DDBJ databases">
        <title>The complete genomes of actinobacterial strains from the NBC collection.</title>
        <authorList>
            <person name="Joergensen T.S."/>
            <person name="Alvarez Arevalo M."/>
            <person name="Sterndorff E.B."/>
            <person name="Faurdal D."/>
            <person name="Vuksanovic O."/>
            <person name="Mourched A.-S."/>
            <person name="Charusanti P."/>
            <person name="Shaw S."/>
            <person name="Blin K."/>
            <person name="Weber T."/>
        </authorList>
    </citation>
    <scope>NUCLEOTIDE SEQUENCE</scope>
    <source>
        <strain evidence="3">NBC_00222</strain>
    </source>
</reference>
<evidence type="ECO:0000313" key="3">
    <source>
        <dbReference type="EMBL" id="WUQ88305.1"/>
    </source>
</evidence>
<dbReference type="RefSeq" id="WP_328958853.1">
    <property type="nucleotide sequence ID" value="NZ_CP108110.1"/>
</dbReference>
<dbReference type="PROSITE" id="PS51175">
    <property type="entry name" value="CBM6"/>
    <property type="match status" value="1"/>
</dbReference>
<organism evidence="3 4">
    <name type="scientific">Kitasatospora purpeofusca</name>
    <dbReference type="NCBI Taxonomy" id="67352"/>
    <lineage>
        <taxon>Bacteria</taxon>
        <taxon>Bacillati</taxon>
        <taxon>Actinomycetota</taxon>
        <taxon>Actinomycetes</taxon>
        <taxon>Kitasatosporales</taxon>
        <taxon>Streptomycetaceae</taxon>
        <taxon>Kitasatospora</taxon>
    </lineage>
</organism>
<dbReference type="EMBL" id="CP108110">
    <property type="protein sequence ID" value="WUQ88305.1"/>
    <property type="molecule type" value="Genomic_DNA"/>
</dbReference>
<evidence type="ECO:0000256" key="1">
    <source>
        <dbReference type="SAM" id="SignalP"/>
    </source>
</evidence>
<name>A0ABZ1UD85_9ACTN</name>
<dbReference type="InterPro" id="IPR005084">
    <property type="entry name" value="CBM6"/>
</dbReference>
<dbReference type="InterPro" id="IPR035992">
    <property type="entry name" value="Ricin_B-like_lectins"/>
</dbReference>
<sequence>MPHPVPRRSAPRVHAHLGLVSLAASALTLLPAGAARAAGEPVAAGAAYTIASGASGQCLGGLWAAGTDRTPVVQQPCQGVLGQRWQFTPNGRGGYRIADRSAPQSCLNVEGASTAPGAALIEYACDDSANEQFTLESAANGAFLVHPANSALCLDLPEGAPAPNARIQQDTCHGGVDQQWLLTRADPLAFGDPGLEQGGSGWTFSVHTGTAGNNAHRGSRAAYLDAGTGYRISRTATAPQAGGYDIGAWIASGAAGGTLTVQVNGTTAGTVTIPSQRVYAQYTVSGVRVAAGDTVTVAIDSAPGGWVNVDDVTVAPAAPNAPRITSSDATVTAMFEWARAKANSFSSQPGATGPLNADERNSGGSGQGVYAASYWAGYPHRSGFYSRDFAHQVVGAHLLGLDGATKTMLRSFASSAAGAPDHMPYWAVNFDAKTPLSIDYRSPTSFVRELPAAFELAQKIDEAYRWTGDTDYLNDPAMSGFVASTVGPYITGHTGPIDNGGVPVAQATSGDIFEGVASYNENGATLAESGDAIASQYRAYLSAAALATAKGDTATAAGLNAKAATLKSYFNSTWSVDPANPGRVVRAYDVNGSAYSDWGKENSWFIPLKGIMDPGARQNDYLAWIDAQASGSGAPDNLEAATYLPDVFFAHNQPANGWKWMRYVYDRAGAPHSSGRFLNGDYPEIAFTLLGQTVQGLLGVQPDAAGQALTTASGLPADMGWLQLDSVPVGTGTVTLRHDGGTRSTLTNTSAAGSLTWTARFTGAHSGITVDGAAQAARTVTVDGTVYTYATVTVPAGRTSVVEVTG</sequence>
<dbReference type="PROSITE" id="PS50231">
    <property type="entry name" value="RICIN_B_LECTIN"/>
    <property type="match status" value="1"/>
</dbReference>
<dbReference type="CDD" id="cd00161">
    <property type="entry name" value="beta-trefoil_Ricin-like"/>
    <property type="match status" value="1"/>
</dbReference>
<dbReference type="Gene3D" id="2.80.10.50">
    <property type="match status" value="1"/>
</dbReference>
<keyword evidence="4" id="KW-1185">Reference proteome</keyword>
<evidence type="ECO:0000313" key="4">
    <source>
        <dbReference type="Proteomes" id="UP001432222"/>
    </source>
</evidence>
<protein>
    <submittedName>
        <fullName evidence="3">RICIN domain-containing protein</fullName>
    </submittedName>
</protein>
<proteinExistence type="predicted"/>
<dbReference type="InterPro" id="IPR000772">
    <property type="entry name" value="Ricin_B_lectin"/>
</dbReference>
<dbReference type="InterPro" id="IPR012341">
    <property type="entry name" value="6hp_glycosidase-like_sf"/>
</dbReference>
<dbReference type="SUPFAM" id="SSF48208">
    <property type="entry name" value="Six-hairpin glycosidases"/>
    <property type="match status" value="1"/>
</dbReference>
<feature type="domain" description="CBM6" evidence="2">
    <location>
        <begin position="183"/>
        <end position="315"/>
    </location>
</feature>
<feature type="signal peptide" evidence="1">
    <location>
        <begin position="1"/>
        <end position="37"/>
    </location>
</feature>
<dbReference type="Proteomes" id="UP001432222">
    <property type="component" value="Chromosome"/>
</dbReference>
<dbReference type="InterPro" id="IPR008979">
    <property type="entry name" value="Galactose-bd-like_sf"/>
</dbReference>
<accession>A0ABZ1UD85</accession>
<dbReference type="InterPro" id="IPR008928">
    <property type="entry name" value="6-hairpin_glycosidase_sf"/>
</dbReference>
<dbReference type="Gene3D" id="1.50.10.10">
    <property type="match status" value="1"/>
</dbReference>
<dbReference type="SMART" id="SM00458">
    <property type="entry name" value="RICIN"/>
    <property type="match status" value="1"/>
</dbReference>
<dbReference type="SUPFAM" id="SSF50370">
    <property type="entry name" value="Ricin B-like lectins"/>
    <property type="match status" value="1"/>
</dbReference>
<dbReference type="Pfam" id="PF00652">
    <property type="entry name" value="Ricin_B_lectin"/>
    <property type="match status" value="1"/>
</dbReference>
<dbReference type="Gene3D" id="2.60.120.260">
    <property type="entry name" value="Galactose-binding domain-like"/>
    <property type="match status" value="1"/>
</dbReference>
<dbReference type="SUPFAM" id="SSF49785">
    <property type="entry name" value="Galactose-binding domain-like"/>
    <property type="match status" value="1"/>
</dbReference>
<evidence type="ECO:0000259" key="2">
    <source>
        <dbReference type="PROSITE" id="PS51175"/>
    </source>
</evidence>
<keyword evidence="1" id="KW-0732">Signal</keyword>
<feature type="chain" id="PRO_5045820538" evidence="1">
    <location>
        <begin position="38"/>
        <end position="806"/>
    </location>
</feature>
<gene>
    <name evidence="3" type="ORF">OHA16_38135</name>
</gene>